<organism evidence="1 2">
    <name type="scientific">Meganyctiphanes norvegica</name>
    <name type="common">Northern krill</name>
    <name type="synonym">Thysanopoda norvegica</name>
    <dbReference type="NCBI Taxonomy" id="48144"/>
    <lineage>
        <taxon>Eukaryota</taxon>
        <taxon>Metazoa</taxon>
        <taxon>Ecdysozoa</taxon>
        <taxon>Arthropoda</taxon>
        <taxon>Crustacea</taxon>
        <taxon>Multicrustacea</taxon>
        <taxon>Malacostraca</taxon>
        <taxon>Eumalacostraca</taxon>
        <taxon>Eucarida</taxon>
        <taxon>Euphausiacea</taxon>
        <taxon>Euphausiidae</taxon>
        <taxon>Meganyctiphanes</taxon>
    </lineage>
</organism>
<reference evidence="1 2" key="1">
    <citation type="submission" date="2024-05" db="EMBL/GenBank/DDBJ databases">
        <authorList>
            <person name="Wallberg A."/>
        </authorList>
    </citation>
    <scope>NUCLEOTIDE SEQUENCE [LARGE SCALE GENOMIC DNA]</scope>
</reference>
<evidence type="ECO:0008006" key="3">
    <source>
        <dbReference type="Google" id="ProtNLM"/>
    </source>
</evidence>
<dbReference type="SUPFAM" id="SSF52266">
    <property type="entry name" value="SGNH hydrolase"/>
    <property type="match status" value="1"/>
</dbReference>
<comment type="caution">
    <text evidence="1">The sequence shown here is derived from an EMBL/GenBank/DDBJ whole genome shotgun (WGS) entry which is preliminary data.</text>
</comment>
<evidence type="ECO:0000313" key="2">
    <source>
        <dbReference type="Proteomes" id="UP001497623"/>
    </source>
</evidence>
<gene>
    <name evidence="1" type="ORF">MNOR_LOCUS28620</name>
</gene>
<dbReference type="Gene3D" id="3.40.50.1110">
    <property type="entry name" value="SGNH hydrolase"/>
    <property type="match status" value="1"/>
</dbReference>
<name>A0AAV2RUV9_MEGNR</name>
<proteinExistence type="predicted"/>
<dbReference type="Proteomes" id="UP001497623">
    <property type="component" value="Unassembled WGS sequence"/>
</dbReference>
<accession>A0AAV2RUV9</accession>
<dbReference type="EMBL" id="CAXKWB010031890">
    <property type="protein sequence ID" value="CAL4140442.1"/>
    <property type="molecule type" value="Genomic_DNA"/>
</dbReference>
<evidence type="ECO:0000313" key="1">
    <source>
        <dbReference type="EMBL" id="CAL4140442.1"/>
    </source>
</evidence>
<dbReference type="InterPro" id="IPR036514">
    <property type="entry name" value="SGNH_hydro_sf"/>
</dbReference>
<sequence>MALATQLGQQKAVCEFVGDSHLRDTWKKIAALFGVDQADCVVDAESGNTARQHLASLRDNLTPTRTPDILIIWIGANDLDTQDASIYQDCATVHHMISDIVHHHDGRGTRVYVLNIVPCRFRPWHISAKAYLKRANKVNKNVFTFMEKHFRPKSFINVCRFCLKEVSYKADGFHLREAVRDEIAKCVASHILTDLSKV</sequence>
<keyword evidence="2" id="KW-1185">Reference proteome</keyword>
<dbReference type="AlphaFoldDB" id="A0AAV2RUV9"/>
<protein>
    <recommendedName>
        <fullName evidence="3">SGNH hydrolase-type esterase domain-containing protein</fullName>
    </recommendedName>
</protein>